<dbReference type="RefSeq" id="XP_066649885.1">
    <property type="nucleotide sequence ID" value="XM_066802055.1"/>
</dbReference>
<gene>
    <name evidence="2" type="ORF">J3D65DRAFT_643048</name>
</gene>
<feature type="region of interest" description="Disordered" evidence="1">
    <location>
        <begin position="93"/>
        <end position="129"/>
    </location>
</feature>
<comment type="caution">
    <text evidence="2">The sequence shown here is derived from an EMBL/GenBank/DDBJ whole genome shotgun (WGS) entry which is preliminary data.</text>
</comment>
<protein>
    <submittedName>
        <fullName evidence="2">Uncharacterized protein</fullName>
    </submittedName>
</protein>
<proteinExistence type="predicted"/>
<sequence length="170" mass="18134">MVAFECEAGRAGVKFKGKFHRTLASSHVTLRQAKAASMCLGIFPAASAKGLSTQRLWRCVSIVVLASPQACVLVFCFCDTTKDLRNAGIRPVSHARGSRGWGGRDARSVRDGSQGAQPGEVGLHPSRTSSRLDCAGMAGRCSTREGQEIVIVVQNNTRATEEVGATMARR</sequence>
<dbReference type="GeneID" id="92034961"/>
<evidence type="ECO:0000313" key="2">
    <source>
        <dbReference type="EMBL" id="KAK7529305.1"/>
    </source>
</evidence>
<dbReference type="EMBL" id="JBBPEH010000017">
    <property type="protein sequence ID" value="KAK7529305.1"/>
    <property type="molecule type" value="Genomic_DNA"/>
</dbReference>
<keyword evidence="3" id="KW-1185">Reference proteome</keyword>
<evidence type="ECO:0000256" key="1">
    <source>
        <dbReference type="SAM" id="MobiDB-lite"/>
    </source>
</evidence>
<organism evidence="2 3">
    <name type="scientific">Phyllosticta citribraziliensis</name>
    <dbReference type="NCBI Taxonomy" id="989973"/>
    <lineage>
        <taxon>Eukaryota</taxon>
        <taxon>Fungi</taxon>
        <taxon>Dikarya</taxon>
        <taxon>Ascomycota</taxon>
        <taxon>Pezizomycotina</taxon>
        <taxon>Dothideomycetes</taxon>
        <taxon>Dothideomycetes incertae sedis</taxon>
        <taxon>Botryosphaeriales</taxon>
        <taxon>Phyllostictaceae</taxon>
        <taxon>Phyllosticta</taxon>
    </lineage>
</organism>
<name>A0ABR1L680_9PEZI</name>
<dbReference type="Proteomes" id="UP001360953">
    <property type="component" value="Unassembled WGS sequence"/>
</dbReference>
<accession>A0ABR1L680</accession>
<reference evidence="2 3" key="1">
    <citation type="submission" date="2024-04" db="EMBL/GenBank/DDBJ databases">
        <title>Phyllosticta paracitricarpa is synonymous to the EU quarantine fungus P. citricarpa based on phylogenomic analyses.</title>
        <authorList>
            <consortium name="Lawrence Berkeley National Laboratory"/>
            <person name="Van ingen-buijs V.A."/>
            <person name="Van westerhoven A.C."/>
            <person name="Haridas S."/>
            <person name="Skiadas P."/>
            <person name="Martin F."/>
            <person name="Groenewald J.Z."/>
            <person name="Crous P.W."/>
            <person name="Seidl M.F."/>
        </authorList>
    </citation>
    <scope>NUCLEOTIDE SEQUENCE [LARGE SCALE GENOMIC DNA]</scope>
    <source>
        <strain evidence="2 3">CPC 17464</strain>
    </source>
</reference>
<evidence type="ECO:0000313" key="3">
    <source>
        <dbReference type="Proteomes" id="UP001360953"/>
    </source>
</evidence>